<keyword evidence="16" id="KW-0511">Multifunctional enzyme</keyword>
<organism evidence="23 24">
    <name type="scientific">Thermovibrio ammonificans (strain DSM 15698 / JCM 12110 / HB-1)</name>
    <dbReference type="NCBI Taxonomy" id="648996"/>
    <lineage>
        <taxon>Bacteria</taxon>
        <taxon>Pseudomonadati</taxon>
        <taxon>Aquificota</taxon>
        <taxon>Aquificia</taxon>
        <taxon>Desulfurobacteriales</taxon>
        <taxon>Desulfurobacteriaceae</taxon>
        <taxon>Thermovibrio</taxon>
    </lineage>
</organism>
<dbReference type="EMBL" id="CP002444">
    <property type="protein sequence ID" value="ADU97104.1"/>
    <property type="molecule type" value="Genomic_DNA"/>
</dbReference>
<evidence type="ECO:0000256" key="11">
    <source>
        <dbReference type="ARBA" id="ARBA00022801"/>
    </source>
</evidence>
<dbReference type="GO" id="GO:0071555">
    <property type="term" value="P:cell wall organization"/>
    <property type="evidence" value="ECO:0007669"/>
    <property type="project" value="UniProtKB-KW"/>
</dbReference>
<accession>E8T2K9</accession>
<keyword evidence="7" id="KW-0645">Protease</keyword>
<comment type="pathway">
    <text evidence="2">Cell wall biogenesis; peptidoglycan biosynthesis.</text>
</comment>
<comment type="subcellular location">
    <subcellularLocation>
        <location evidence="1">Cell membrane</location>
    </subcellularLocation>
</comment>
<dbReference type="NCBIfam" id="TIGR02074">
    <property type="entry name" value="PBP_1a_fam"/>
    <property type="match status" value="1"/>
</dbReference>
<dbReference type="AlphaFoldDB" id="E8T2K9"/>
<evidence type="ECO:0000256" key="4">
    <source>
        <dbReference type="ARBA" id="ARBA00007739"/>
    </source>
</evidence>
<reference evidence="23" key="1">
    <citation type="submission" date="2011-01" db="EMBL/GenBank/DDBJ databases">
        <title>Complete sequence of chromosome of Thermovibrio ammonificans HB-1.</title>
        <authorList>
            <consortium name="US DOE Joint Genome Institute"/>
            <person name="Lucas S."/>
            <person name="Copeland A."/>
            <person name="Lapidus A."/>
            <person name="Cheng J.-F."/>
            <person name="Goodwin L."/>
            <person name="Pitluck S."/>
            <person name="Davenport K."/>
            <person name="Detter J.C."/>
            <person name="Han C."/>
            <person name="Tapia R."/>
            <person name="Land M."/>
            <person name="Hauser L."/>
            <person name="Kyrpides N."/>
            <person name="Ivanova N."/>
            <person name="Ovchinnikova G."/>
            <person name="Vetriani C."/>
            <person name="Woyke T."/>
        </authorList>
    </citation>
    <scope>NUCLEOTIDE SEQUENCE [LARGE SCALE GENOMIC DNA]</scope>
    <source>
        <strain evidence="23">HB-1</strain>
    </source>
</reference>
<keyword evidence="15" id="KW-0472">Membrane</keyword>
<evidence type="ECO:0000256" key="10">
    <source>
        <dbReference type="ARBA" id="ARBA00022692"/>
    </source>
</evidence>
<dbReference type="GO" id="GO:0006508">
    <property type="term" value="P:proteolysis"/>
    <property type="evidence" value="ECO:0007669"/>
    <property type="project" value="UniProtKB-KW"/>
</dbReference>
<keyword evidence="5" id="KW-1003">Cell membrane</keyword>
<evidence type="ECO:0000256" key="20">
    <source>
        <dbReference type="ARBA" id="ARBA00060592"/>
    </source>
</evidence>
<dbReference type="SUPFAM" id="SSF56601">
    <property type="entry name" value="beta-lactamase/transpeptidase-like"/>
    <property type="match status" value="1"/>
</dbReference>
<evidence type="ECO:0000256" key="13">
    <source>
        <dbReference type="ARBA" id="ARBA00022984"/>
    </source>
</evidence>
<feature type="domain" description="Penicillin-binding protein transpeptidase" evidence="21">
    <location>
        <begin position="462"/>
        <end position="548"/>
    </location>
</feature>
<evidence type="ECO:0000256" key="1">
    <source>
        <dbReference type="ARBA" id="ARBA00004236"/>
    </source>
</evidence>
<evidence type="ECO:0000256" key="14">
    <source>
        <dbReference type="ARBA" id="ARBA00022989"/>
    </source>
</evidence>
<evidence type="ECO:0000256" key="15">
    <source>
        <dbReference type="ARBA" id="ARBA00023136"/>
    </source>
</evidence>
<keyword evidence="12" id="KW-0133">Cell shape</keyword>
<evidence type="ECO:0000256" key="17">
    <source>
        <dbReference type="ARBA" id="ARBA00023316"/>
    </source>
</evidence>
<evidence type="ECO:0000256" key="9">
    <source>
        <dbReference type="ARBA" id="ARBA00022679"/>
    </source>
</evidence>
<dbReference type="Proteomes" id="UP000006362">
    <property type="component" value="Chromosome"/>
</dbReference>
<dbReference type="Gene3D" id="3.40.710.10">
    <property type="entry name" value="DD-peptidase/beta-lactamase superfamily"/>
    <property type="match status" value="1"/>
</dbReference>
<dbReference type="eggNOG" id="COG0744">
    <property type="taxonomic scope" value="Bacteria"/>
</dbReference>
<dbReference type="Gene3D" id="1.10.3810.10">
    <property type="entry name" value="Biosynthetic peptidoglycan transglycosylase-like"/>
    <property type="match status" value="1"/>
</dbReference>
<dbReference type="GO" id="GO:0008360">
    <property type="term" value="P:regulation of cell shape"/>
    <property type="evidence" value="ECO:0007669"/>
    <property type="project" value="UniProtKB-KW"/>
</dbReference>
<dbReference type="STRING" id="648996.Theam_1140"/>
<dbReference type="InterPro" id="IPR050396">
    <property type="entry name" value="Glycosyltr_51/Transpeptidase"/>
</dbReference>
<dbReference type="InterPro" id="IPR036950">
    <property type="entry name" value="PBP_transglycosylase"/>
</dbReference>
<evidence type="ECO:0000256" key="19">
    <source>
        <dbReference type="ARBA" id="ARBA00049902"/>
    </source>
</evidence>
<evidence type="ECO:0000256" key="6">
    <source>
        <dbReference type="ARBA" id="ARBA00022645"/>
    </source>
</evidence>
<keyword evidence="9 23" id="KW-0808">Transferase</keyword>
<keyword evidence="6" id="KW-0121">Carboxypeptidase</keyword>
<dbReference type="FunFam" id="1.10.3810.10:FF:000003">
    <property type="entry name" value="Penicillin-binding protein 1a"/>
    <property type="match status" value="1"/>
</dbReference>
<name>E8T2K9_THEA1</name>
<dbReference type="GO" id="GO:0009252">
    <property type="term" value="P:peptidoglycan biosynthetic process"/>
    <property type="evidence" value="ECO:0007669"/>
    <property type="project" value="UniProtKB-KW"/>
</dbReference>
<evidence type="ECO:0000259" key="21">
    <source>
        <dbReference type="Pfam" id="PF00905"/>
    </source>
</evidence>
<evidence type="ECO:0000313" key="23">
    <source>
        <dbReference type="EMBL" id="ADU97104.1"/>
    </source>
</evidence>
<feature type="domain" description="Glycosyl transferase family 51" evidence="22">
    <location>
        <begin position="42"/>
        <end position="218"/>
    </location>
</feature>
<comment type="pathway">
    <text evidence="20">Glycan biosynthesis.</text>
</comment>
<evidence type="ECO:0000256" key="16">
    <source>
        <dbReference type="ARBA" id="ARBA00023268"/>
    </source>
</evidence>
<dbReference type="GO" id="GO:0008955">
    <property type="term" value="F:peptidoglycan glycosyltransferase activity"/>
    <property type="evidence" value="ECO:0007669"/>
    <property type="project" value="UniProtKB-EC"/>
</dbReference>
<keyword evidence="8 23" id="KW-0328">Glycosyltransferase</keyword>
<comment type="catalytic activity">
    <reaction evidence="18">
        <text>Preferential cleavage: (Ac)2-L-Lys-D-Ala-|-D-Ala. Also transpeptidation of peptidyl-alanyl moieties that are N-acyl substituents of D-alanine.</text>
        <dbReference type="EC" id="3.4.16.4"/>
    </reaction>
</comment>
<evidence type="ECO:0000256" key="12">
    <source>
        <dbReference type="ARBA" id="ARBA00022960"/>
    </source>
</evidence>
<dbReference type="PANTHER" id="PTHR32282:SF11">
    <property type="entry name" value="PENICILLIN-BINDING PROTEIN 1B"/>
    <property type="match status" value="1"/>
</dbReference>
<evidence type="ECO:0000256" key="3">
    <source>
        <dbReference type="ARBA" id="ARBA00007090"/>
    </source>
</evidence>
<proteinExistence type="inferred from homology"/>
<comment type="catalytic activity">
    <reaction evidence="19">
        <text>[GlcNAc-(1-&gt;4)-Mur2Ac(oyl-L-Ala-gamma-D-Glu-L-Lys-D-Ala-D-Ala)](n)-di-trans,octa-cis-undecaprenyl diphosphate + beta-D-GlcNAc-(1-&gt;4)-Mur2Ac(oyl-L-Ala-gamma-D-Glu-L-Lys-D-Ala-D-Ala)-di-trans,octa-cis-undecaprenyl diphosphate = [GlcNAc-(1-&gt;4)-Mur2Ac(oyl-L-Ala-gamma-D-Glu-L-Lys-D-Ala-D-Ala)](n+1)-di-trans,octa-cis-undecaprenyl diphosphate + di-trans,octa-cis-undecaprenyl diphosphate + H(+)</text>
        <dbReference type="Rhea" id="RHEA:23708"/>
        <dbReference type="Rhea" id="RHEA-COMP:9602"/>
        <dbReference type="Rhea" id="RHEA-COMP:9603"/>
        <dbReference type="ChEBI" id="CHEBI:15378"/>
        <dbReference type="ChEBI" id="CHEBI:58405"/>
        <dbReference type="ChEBI" id="CHEBI:60033"/>
        <dbReference type="ChEBI" id="CHEBI:78435"/>
        <dbReference type="EC" id="2.4.99.28"/>
    </reaction>
</comment>
<dbReference type="HOGENOM" id="CLU_006354_2_7_0"/>
<dbReference type="GO" id="GO:0008658">
    <property type="term" value="F:penicillin binding"/>
    <property type="evidence" value="ECO:0007669"/>
    <property type="project" value="InterPro"/>
</dbReference>
<dbReference type="Pfam" id="PF00905">
    <property type="entry name" value="Transpeptidase"/>
    <property type="match status" value="2"/>
</dbReference>
<keyword evidence="17" id="KW-0961">Cell wall biogenesis/degradation</keyword>
<comment type="similarity">
    <text evidence="3">In the C-terminal section; belongs to the transpeptidase family.</text>
</comment>
<keyword evidence="10" id="KW-0812">Transmembrane</keyword>
<dbReference type="EC" id="2.4.1.129" evidence="23"/>
<sequence length="652" mass="74418">MLRIIALLTAVLFTLPQWARASESYKEKLLPRFATTVLDRNGKVLGFFYKDKFRLYAPYSQIPKKLIYAVISAEDERFFKHGGIDPLGILRAAITDLSRGKVVQGGSTITQQLAKMIYLSPKRTIERKLKEIELARKLEKKLTKQEILELYLNYVYLSNGAYGVKAASWVLFGKRNLKDLTLAQAALLAGIIRGPEFYNPFTHPQRALKRRNYVLKRMLENGYITKAQYERAIKEPLTPLKEPNKPKTAGYALDFIKFELLKKHIIPPNRLYTGGYTVYTSIDSEIQNYAQKVLKKYRDWYAKRHKLKDLQCAGMAIDKKGRVIFIVGGSDYAETKLNRAFQTLRPIGSTAKPFTYLTAFQNGWSPLDFVSNLPIEKPMDKIDPRTGKRMWWKPQNYEHTFTPFVTVRDALIHSINVATLHLAMHFPGKIRKNLIKFEMISPKAPFDLSYILGSFPSNLYRIVRAYSAFQNNGIMREPYVVLKVKNLHGRTVYVGFPKLKKVSDPESVQILRSILQDVVKQGTARSIAYLTEHFDVAGKTGTTNDYKDAYFSGFTTSFVMSIWFGRDSYKKMWPGAAGGGVAAPPWGKIALKLCDKYKCGRFVPPYSEIVANYPPPTHFPEKEMEEIYYDQLINSLGEPQSDNETLSESLGG</sequence>
<dbReference type="Pfam" id="PF00912">
    <property type="entry name" value="Transgly"/>
    <property type="match status" value="1"/>
</dbReference>
<dbReference type="PANTHER" id="PTHR32282">
    <property type="entry name" value="BINDING PROTEIN TRANSPEPTIDASE, PUTATIVE-RELATED"/>
    <property type="match status" value="1"/>
</dbReference>
<comment type="similarity">
    <text evidence="4">In the N-terminal section; belongs to the glycosyltransferase 51 family.</text>
</comment>
<dbReference type="InterPro" id="IPR023346">
    <property type="entry name" value="Lysozyme-like_dom_sf"/>
</dbReference>
<dbReference type="OrthoDB" id="9766909at2"/>
<dbReference type="KEGG" id="tam:Theam_1140"/>
<evidence type="ECO:0000256" key="7">
    <source>
        <dbReference type="ARBA" id="ARBA00022670"/>
    </source>
</evidence>
<dbReference type="RefSeq" id="WP_013537890.1">
    <property type="nucleotide sequence ID" value="NC_014926.1"/>
</dbReference>
<evidence type="ECO:0000256" key="5">
    <source>
        <dbReference type="ARBA" id="ARBA00022475"/>
    </source>
</evidence>
<evidence type="ECO:0000313" key="24">
    <source>
        <dbReference type="Proteomes" id="UP000006362"/>
    </source>
</evidence>
<evidence type="ECO:0000256" key="2">
    <source>
        <dbReference type="ARBA" id="ARBA00004752"/>
    </source>
</evidence>
<dbReference type="InterPro" id="IPR012338">
    <property type="entry name" value="Beta-lactam/transpept-like"/>
</dbReference>
<protein>
    <submittedName>
        <fullName evidence="23">Penicillin-binding protein, 1A family</fullName>
        <ecNumber evidence="23">2.4.1.129</ecNumber>
    </submittedName>
</protein>
<dbReference type="SUPFAM" id="SSF53955">
    <property type="entry name" value="Lysozyme-like"/>
    <property type="match status" value="1"/>
</dbReference>
<evidence type="ECO:0000259" key="22">
    <source>
        <dbReference type="Pfam" id="PF00912"/>
    </source>
</evidence>
<dbReference type="GO" id="GO:0009002">
    <property type="term" value="F:serine-type D-Ala-D-Ala carboxypeptidase activity"/>
    <property type="evidence" value="ECO:0007669"/>
    <property type="project" value="UniProtKB-EC"/>
</dbReference>
<gene>
    <name evidence="23" type="ordered locus">Theam_1140</name>
</gene>
<dbReference type="GO" id="GO:0030288">
    <property type="term" value="C:outer membrane-bounded periplasmic space"/>
    <property type="evidence" value="ECO:0007669"/>
    <property type="project" value="TreeGrafter"/>
</dbReference>
<evidence type="ECO:0000256" key="18">
    <source>
        <dbReference type="ARBA" id="ARBA00034000"/>
    </source>
</evidence>
<dbReference type="InterPro" id="IPR001264">
    <property type="entry name" value="Glyco_trans_51"/>
</dbReference>
<keyword evidence="14" id="KW-1133">Transmembrane helix</keyword>
<evidence type="ECO:0000256" key="8">
    <source>
        <dbReference type="ARBA" id="ARBA00022676"/>
    </source>
</evidence>
<feature type="domain" description="Penicillin-binding protein transpeptidase" evidence="21">
    <location>
        <begin position="318"/>
        <end position="426"/>
    </location>
</feature>
<keyword evidence="13" id="KW-0573">Peptidoglycan synthesis</keyword>
<keyword evidence="24" id="KW-1185">Reference proteome</keyword>
<dbReference type="InterPro" id="IPR001460">
    <property type="entry name" value="PCN-bd_Tpept"/>
</dbReference>
<dbReference type="GO" id="GO:0005886">
    <property type="term" value="C:plasma membrane"/>
    <property type="evidence" value="ECO:0007669"/>
    <property type="project" value="UniProtKB-SubCell"/>
</dbReference>
<keyword evidence="11" id="KW-0378">Hydrolase</keyword>